<dbReference type="SUPFAM" id="SSF81383">
    <property type="entry name" value="F-box domain"/>
    <property type="match status" value="1"/>
</dbReference>
<dbReference type="AlphaFoldDB" id="A0AAV9WSR0"/>
<dbReference type="SMART" id="SM00256">
    <property type="entry name" value="FBOX"/>
    <property type="match status" value="1"/>
</dbReference>
<evidence type="ECO:0000259" key="1">
    <source>
        <dbReference type="PROSITE" id="PS50181"/>
    </source>
</evidence>
<evidence type="ECO:0000313" key="3">
    <source>
        <dbReference type="Proteomes" id="UP001365542"/>
    </source>
</evidence>
<dbReference type="EMBL" id="JAVHJO010000017">
    <property type="protein sequence ID" value="KAK6525172.1"/>
    <property type="molecule type" value="Genomic_DNA"/>
</dbReference>
<proteinExistence type="predicted"/>
<comment type="caution">
    <text evidence="2">The sequence shown here is derived from an EMBL/GenBank/DDBJ whole genome shotgun (WGS) entry which is preliminary data.</text>
</comment>
<protein>
    <recommendedName>
        <fullName evidence="1">F-box domain-containing protein</fullName>
    </recommendedName>
</protein>
<dbReference type="PROSITE" id="PS50181">
    <property type="entry name" value="FBOX"/>
    <property type="match status" value="1"/>
</dbReference>
<feature type="domain" description="F-box" evidence="1">
    <location>
        <begin position="14"/>
        <end position="59"/>
    </location>
</feature>
<dbReference type="Pfam" id="PF00646">
    <property type="entry name" value="F-box"/>
    <property type="match status" value="1"/>
</dbReference>
<accession>A0AAV9WSR0</accession>
<dbReference type="Gene3D" id="1.20.1280.50">
    <property type="match status" value="1"/>
</dbReference>
<keyword evidence="3" id="KW-1185">Reference proteome</keyword>
<organism evidence="2 3">
    <name type="scientific">Orbilia ellipsospora</name>
    <dbReference type="NCBI Taxonomy" id="2528407"/>
    <lineage>
        <taxon>Eukaryota</taxon>
        <taxon>Fungi</taxon>
        <taxon>Dikarya</taxon>
        <taxon>Ascomycota</taxon>
        <taxon>Pezizomycotina</taxon>
        <taxon>Orbiliomycetes</taxon>
        <taxon>Orbiliales</taxon>
        <taxon>Orbiliaceae</taxon>
        <taxon>Orbilia</taxon>
    </lineage>
</organism>
<name>A0AAV9WSR0_9PEZI</name>
<dbReference type="InterPro" id="IPR036047">
    <property type="entry name" value="F-box-like_dom_sf"/>
</dbReference>
<reference evidence="2 3" key="1">
    <citation type="submission" date="2019-10" db="EMBL/GenBank/DDBJ databases">
        <authorList>
            <person name="Palmer J.M."/>
        </authorList>
    </citation>
    <scope>NUCLEOTIDE SEQUENCE [LARGE SCALE GENOMIC DNA]</scope>
    <source>
        <strain evidence="2 3">TWF694</strain>
    </source>
</reference>
<sequence>MAASNPAIKPISSSRRITDLPVEIQTQILSHLPLQSQVRAAKACKLWEKIVTEVVFKKQSHYGDAGCHELLNPKVGLTCEIRSGDFIDYFIGRRGKLHQLNGPYSRHLKEALEITTYKALVEAPIFESPREGMLTVVLQRSGERGLTTQTRELLTLDLSRSWATLGSLVHDAVHKIKYLMAPYFDRQLPNYTLEFFLVGSPWYMYHPGQPMRPTVPDVYCRIFI</sequence>
<gene>
    <name evidence="2" type="ORF">TWF694_005318</name>
</gene>
<dbReference type="CDD" id="cd09917">
    <property type="entry name" value="F-box_SF"/>
    <property type="match status" value="1"/>
</dbReference>
<dbReference type="Proteomes" id="UP001365542">
    <property type="component" value="Unassembled WGS sequence"/>
</dbReference>
<dbReference type="InterPro" id="IPR001810">
    <property type="entry name" value="F-box_dom"/>
</dbReference>
<evidence type="ECO:0000313" key="2">
    <source>
        <dbReference type="EMBL" id="KAK6525172.1"/>
    </source>
</evidence>